<evidence type="ECO:0000313" key="3">
    <source>
        <dbReference type="Proteomes" id="UP000823990"/>
    </source>
</evidence>
<dbReference type="PANTHER" id="PTHR33434:SF2">
    <property type="entry name" value="FATTY ACID-BINDING PROTEIN TM_1468"/>
    <property type="match status" value="1"/>
</dbReference>
<proteinExistence type="predicted"/>
<accession>A0A9D1PZ61</accession>
<dbReference type="PANTHER" id="PTHR33434">
    <property type="entry name" value="DEGV DOMAIN-CONTAINING PROTEIN DR_1986-RELATED"/>
    <property type="match status" value="1"/>
</dbReference>
<dbReference type="Gene3D" id="3.40.50.10170">
    <property type="match status" value="1"/>
</dbReference>
<organism evidence="2 3">
    <name type="scientific">Candidatus Protoclostridium stercorigallinarum</name>
    <dbReference type="NCBI Taxonomy" id="2838741"/>
    <lineage>
        <taxon>Bacteria</taxon>
        <taxon>Bacillati</taxon>
        <taxon>Bacillota</taxon>
        <taxon>Clostridia</taxon>
        <taxon>Candidatus Protoclostridium</taxon>
    </lineage>
</organism>
<evidence type="ECO:0000313" key="2">
    <source>
        <dbReference type="EMBL" id="HIW02289.1"/>
    </source>
</evidence>
<dbReference type="EMBL" id="DXHS01000054">
    <property type="protein sequence ID" value="HIW02289.1"/>
    <property type="molecule type" value="Genomic_DNA"/>
</dbReference>
<protein>
    <submittedName>
        <fullName evidence="2">DegV family protein</fullName>
    </submittedName>
</protein>
<dbReference type="InterPro" id="IPR043168">
    <property type="entry name" value="DegV_C"/>
</dbReference>
<dbReference type="Gene3D" id="3.30.1180.10">
    <property type="match status" value="1"/>
</dbReference>
<dbReference type="InterPro" id="IPR050270">
    <property type="entry name" value="DegV_domain_contain"/>
</dbReference>
<dbReference type="Proteomes" id="UP000823990">
    <property type="component" value="Unassembled WGS sequence"/>
</dbReference>
<dbReference type="SUPFAM" id="SSF82549">
    <property type="entry name" value="DAK1/DegV-like"/>
    <property type="match status" value="1"/>
</dbReference>
<dbReference type="AlphaFoldDB" id="A0A9D1PZ61"/>
<keyword evidence="1" id="KW-0446">Lipid-binding</keyword>
<name>A0A9D1PZ61_9FIRM</name>
<comment type="caution">
    <text evidence="2">The sequence shown here is derived from an EMBL/GenBank/DDBJ whole genome shotgun (WGS) entry which is preliminary data.</text>
</comment>
<evidence type="ECO:0000256" key="1">
    <source>
        <dbReference type="ARBA" id="ARBA00023121"/>
    </source>
</evidence>
<gene>
    <name evidence="2" type="ORF">H9892_03030</name>
</gene>
<reference evidence="2" key="1">
    <citation type="journal article" date="2021" name="PeerJ">
        <title>Extensive microbial diversity within the chicken gut microbiome revealed by metagenomics and culture.</title>
        <authorList>
            <person name="Gilroy R."/>
            <person name="Ravi A."/>
            <person name="Getino M."/>
            <person name="Pursley I."/>
            <person name="Horton D.L."/>
            <person name="Alikhan N.F."/>
            <person name="Baker D."/>
            <person name="Gharbi K."/>
            <person name="Hall N."/>
            <person name="Watson M."/>
            <person name="Adriaenssens E.M."/>
            <person name="Foster-Nyarko E."/>
            <person name="Jarju S."/>
            <person name="Secka A."/>
            <person name="Antonio M."/>
            <person name="Oren A."/>
            <person name="Chaudhuri R.R."/>
            <person name="La Ragione R."/>
            <person name="Hildebrand F."/>
            <person name="Pallen M.J."/>
        </authorList>
    </citation>
    <scope>NUCLEOTIDE SEQUENCE</scope>
    <source>
        <strain evidence="2">12435</strain>
    </source>
</reference>
<sequence length="277" mass="29712">MLKIVTDSAANLTAKEAEEMGIEVLPFPVIFGEKTYLDGKDLTVDAFYEKLVSDPDHPHTSQINVSEFEELFSSLAPGDEMIVVLLSSALSGTVNSAKLAKENLNADNVYIFDSLGATVMEKILVTAAYKNRDKSAAELMELLADLRSRMELYAVVDTLDYLVRGGRLKKSAAALGKIFRIKPIVTVSSEGKVELCGKAIGSALAVKNVVKRVEAVELDPDYPPVYLYSADDELCRRLAKSISPSDADANVAAAANLCPVIGAHVGPGAAGVCFIRK</sequence>
<dbReference type="NCBIfam" id="TIGR00762">
    <property type="entry name" value="DegV"/>
    <property type="match status" value="1"/>
</dbReference>
<reference evidence="2" key="2">
    <citation type="submission" date="2021-04" db="EMBL/GenBank/DDBJ databases">
        <authorList>
            <person name="Gilroy R."/>
        </authorList>
    </citation>
    <scope>NUCLEOTIDE SEQUENCE</scope>
    <source>
        <strain evidence="2">12435</strain>
    </source>
</reference>
<dbReference type="InterPro" id="IPR003797">
    <property type="entry name" value="DegV"/>
</dbReference>
<dbReference type="Pfam" id="PF02645">
    <property type="entry name" value="DegV"/>
    <property type="match status" value="1"/>
</dbReference>
<dbReference type="GO" id="GO:0008289">
    <property type="term" value="F:lipid binding"/>
    <property type="evidence" value="ECO:0007669"/>
    <property type="project" value="UniProtKB-KW"/>
</dbReference>
<dbReference type="PROSITE" id="PS51482">
    <property type="entry name" value="DEGV"/>
    <property type="match status" value="1"/>
</dbReference>